<organism evidence="1 2">
    <name type="scientific">Streptomyces roseoverticillatus</name>
    <dbReference type="NCBI Taxonomy" id="66429"/>
    <lineage>
        <taxon>Bacteria</taxon>
        <taxon>Bacillati</taxon>
        <taxon>Actinomycetota</taxon>
        <taxon>Actinomycetes</taxon>
        <taxon>Kitasatosporales</taxon>
        <taxon>Streptomycetaceae</taxon>
        <taxon>Streptomyces</taxon>
    </lineage>
</organism>
<reference evidence="1 2" key="1">
    <citation type="submission" date="2024-06" db="EMBL/GenBank/DDBJ databases">
        <title>The Natural Products Discovery Center: Release of the First 8490 Sequenced Strains for Exploring Actinobacteria Biosynthetic Diversity.</title>
        <authorList>
            <person name="Kalkreuter E."/>
            <person name="Kautsar S.A."/>
            <person name="Yang D."/>
            <person name="Bader C.D."/>
            <person name="Teijaro C.N."/>
            <person name="Fluegel L."/>
            <person name="Davis C.M."/>
            <person name="Simpson J.R."/>
            <person name="Lauterbach L."/>
            <person name="Steele A.D."/>
            <person name="Gui C."/>
            <person name="Meng S."/>
            <person name="Li G."/>
            <person name="Viehrig K."/>
            <person name="Ye F."/>
            <person name="Su P."/>
            <person name="Kiefer A.F."/>
            <person name="Nichols A."/>
            <person name="Cepeda A.J."/>
            <person name="Yan W."/>
            <person name="Fan B."/>
            <person name="Jiang Y."/>
            <person name="Adhikari A."/>
            <person name="Zheng C.-J."/>
            <person name="Schuster L."/>
            <person name="Cowan T.M."/>
            <person name="Smanski M.J."/>
            <person name="Chevrette M.G."/>
            <person name="De Carvalho L.P.S."/>
            <person name="Shen B."/>
        </authorList>
    </citation>
    <scope>NUCLEOTIDE SEQUENCE [LARGE SCALE GENOMIC DNA]</scope>
    <source>
        <strain evidence="1 2">NPDC053791</strain>
    </source>
</reference>
<accession>A0ABV3J5Q5</accession>
<proteinExistence type="predicted"/>
<keyword evidence="2" id="KW-1185">Reference proteome</keyword>
<dbReference type="RefSeq" id="WP_366090830.1">
    <property type="nucleotide sequence ID" value="NZ_JBFASG010000059.1"/>
</dbReference>
<comment type="caution">
    <text evidence="1">The sequence shown here is derived from an EMBL/GenBank/DDBJ whole genome shotgun (WGS) entry which is preliminary data.</text>
</comment>
<evidence type="ECO:0000313" key="2">
    <source>
        <dbReference type="Proteomes" id="UP001552479"/>
    </source>
</evidence>
<protein>
    <submittedName>
        <fullName evidence="1">Uncharacterized protein</fullName>
    </submittedName>
</protein>
<evidence type="ECO:0000313" key="1">
    <source>
        <dbReference type="EMBL" id="MEV4927780.1"/>
    </source>
</evidence>
<name>A0ABV3J5Q5_9ACTN</name>
<dbReference type="Proteomes" id="UP001552479">
    <property type="component" value="Unassembled WGS sequence"/>
</dbReference>
<dbReference type="EMBL" id="JBFASG010000059">
    <property type="protein sequence ID" value="MEV4927780.1"/>
    <property type="molecule type" value="Genomic_DNA"/>
</dbReference>
<sequence length="56" mass="5983">MGGFVEAARMRVNRARGALKAAEEADDVYAATVAADELEDALRLAHEHGVDVEGEQ</sequence>
<gene>
    <name evidence="1" type="ORF">AB0L03_34065</name>
</gene>